<reference evidence="3 4" key="1">
    <citation type="submission" date="2016-10" db="EMBL/GenBank/DDBJ databases">
        <title>Draft genome sequence of Coniochaeta ligniaria NRRL30616, a lignocellulolytic fungus for bioabatement of inhibitors in plant biomass hydrolysates.</title>
        <authorList>
            <consortium name="DOE Joint Genome Institute"/>
            <person name="Jimenez D.J."/>
            <person name="Hector R.E."/>
            <person name="Riley R."/>
            <person name="Sun H."/>
            <person name="Grigoriev I.V."/>
            <person name="Van Elsas J.D."/>
            <person name="Nichols N.N."/>
        </authorList>
    </citation>
    <scope>NUCLEOTIDE SEQUENCE [LARGE SCALE GENOMIC DNA]</scope>
    <source>
        <strain evidence="3 4">NRRL 30616</strain>
    </source>
</reference>
<dbReference type="OrthoDB" id="3474066at2759"/>
<dbReference type="InterPro" id="IPR052973">
    <property type="entry name" value="Fungal_sec-metab_reg_TF"/>
</dbReference>
<accession>A0A1J7JZ06</accession>
<evidence type="ECO:0000256" key="2">
    <source>
        <dbReference type="SAM" id="MobiDB-lite"/>
    </source>
</evidence>
<dbReference type="PANTHER" id="PTHR35392">
    <property type="entry name" value="ZN(II)2CYS6 TRANSCRIPTION FACTOR (EUROFUNG)-RELATED-RELATED"/>
    <property type="match status" value="1"/>
</dbReference>
<dbReference type="STRING" id="1408157.A0A1J7JZ06"/>
<evidence type="ECO:0008006" key="5">
    <source>
        <dbReference type="Google" id="ProtNLM"/>
    </source>
</evidence>
<evidence type="ECO:0000313" key="3">
    <source>
        <dbReference type="EMBL" id="OIW35384.1"/>
    </source>
</evidence>
<proteinExistence type="predicted"/>
<gene>
    <name evidence="3" type="ORF">CONLIGDRAFT_639665</name>
</gene>
<feature type="region of interest" description="Disordered" evidence="2">
    <location>
        <begin position="59"/>
        <end position="110"/>
    </location>
</feature>
<feature type="compositionally biased region" description="Polar residues" evidence="2">
    <location>
        <begin position="95"/>
        <end position="110"/>
    </location>
</feature>
<dbReference type="CDD" id="cd00067">
    <property type="entry name" value="GAL4"/>
    <property type="match status" value="1"/>
</dbReference>
<dbReference type="EMBL" id="KV875093">
    <property type="protein sequence ID" value="OIW35384.1"/>
    <property type="molecule type" value="Genomic_DNA"/>
</dbReference>
<dbReference type="PANTHER" id="PTHR35392:SF3">
    <property type="entry name" value="ZN(2)-C6 FUNGAL-TYPE DOMAIN-CONTAINING PROTEIN"/>
    <property type="match status" value="1"/>
</dbReference>
<feature type="compositionally biased region" description="Basic and acidic residues" evidence="2">
    <location>
        <begin position="454"/>
        <end position="464"/>
    </location>
</feature>
<keyword evidence="1" id="KW-0539">Nucleus</keyword>
<feature type="compositionally biased region" description="Polar residues" evidence="2">
    <location>
        <begin position="186"/>
        <end position="200"/>
    </location>
</feature>
<name>A0A1J7JZ06_9PEZI</name>
<dbReference type="Proteomes" id="UP000182658">
    <property type="component" value="Unassembled WGS sequence"/>
</dbReference>
<organism evidence="3 4">
    <name type="scientific">Coniochaeta ligniaria NRRL 30616</name>
    <dbReference type="NCBI Taxonomy" id="1408157"/>
    <lineage>
        <taxon>Eukaryota</taxon>
        <taxon>Fungi</taxon>
        <taxon>Dikarya</taxon>
        <taxon>Ascomycota</taxon>
        <taxon>Pezizomycotina</taxon>
        <taxon>Sordariomycetes</taxon>
        <taxon>Sordariomycetidae</taxon>
        <taxon>Coniochaetales</taxon>
        <taxon>Coniochaetaceae</taxon>
        <taxon>Coniochaeta</taxon>
    </lineage>
</organism>
<sequence>MRTVAHRSLTFSTSSHVLEYKPYSSSYIIAPTLALTPSAVGGLESVLLHALPVPTIHDPNRPIHILPTPKSHDYTTTRKRRPYCHDDDPGEPASQVPSPSPLTSPGLRTSSLSAQQPYISLQSAASTPVNLTIPLSILLDLGHPANQRHVLEQAAIALNVPLHHLQPTSPPRDHQRPKRPRLNSDLPMSSPFSHSPVSQDPRQKSPVHGLPQVGDDGGGYAGFVNQVQTSGWTSSRLADCLSSFAMCPPCSSYESQPTYQPMPTTTTPYQDYGSVDPPMVQTSRPMQSRLHDSYAPLQVTNDQTGLYACDDPSVVAQYLQNFPTLQPSRILGVQPSTSGEEMLYPENTSRSQYLDDPEPSHVTGLGIQGTGQLTEPLDANGVMAAAPTGDVTSPPLTRQATYGGMPARYDTLHGYEDPDLPMTAGPDHLQMQARSNFGVVYNPHQRTPSARRGPFKDHEKREKTAHTRRIGSCIRCRMQRIRCNLDPDNEEGPCLTCKKVATNRVWRLSCLRWKITDVRLFKPGQVKGLEWTNRWKDSVVDDIGSWAASDTKVIRVTEGYTGQFIELRVRKFHPQKGDSLERSWVSNGVKKSVPIPPFAIVDMEAAKGAFDNYIKKGLVECCKRLLGEREKLLWRTYTVGMKLMGDTSTDDKEKALLNNTLDLWMSVRLTTKSFEIVGQETLGMDRNLIKDLANPLHGRIPLPPVMGAQIDSVLIHQIQPSLRRKTLEELQKMTQEKKQKTWLTTYIVTFILLHNIALITRHDAEYARKHGMKTRFAREDKVKEYNLGANTLLAYFHYCNKGIYPFSDECRDQDLQTLAALDDWAIRFVHDTRRYAAEHKRYWEEIWESDDYENEYYYVSQLFEANWQPRVMA</sequence>
<dbReference type="InterPro" id="IPR001138">
    <property type="entry name" value="Zn2Cys6_DnaBD"/>
</dbReference>
<keyword evidence="4" id="KW-1185">Reference proteome</keyword>
<evidence type="ECO:0000256" key="1">
    <source>
        <dbReference type="ARBA" id="ARBA00023242"/>
    </source>
</evidence>
<feature type="region of interest" description="Disordered" evidence="2">
    <location>
        <begin position="445"/>
        <end position="464"/>
    </location>
</feature>
<protein>
    <recommendedName>
        <fullName evidence="5">Zn(2)-C6 fungal-type domain-containing protein</fullName>
    </recommendedName>
</protein>
<dbReference type="AlphaFoldDB" id="A0A1J7JZ06"/>
<evidence type="ECO:0000313" key="4">
    <source>
        <dbReference type="Proteomes" id="UP000182658"/>
    </source>
</evidence>
<dbReference type="GO" id="GO:0008270">
    <property type="term" value="F:zinc ion binding"/>
    <property type="evidence" value="ECO:0007669"/>
    <property type="project" value="InterPro"/>
</dbReference>
<feature type="region of interest" description="Disordered" evidence="2">
    <location>
        <begin position="164"/>
        <end position="216"/>
    </location>
</feature>
<dbReference type="InParanoid" id="A0A1J7JZ06"/>
<dbReference type="GO" id="GO:0000981">
    <property type="term" value="F:DNA-binding transcription factor activity, RNA polymerase II-specific"/>
    <property type="evidence" value="ECO:0007669"/>
    <property type="project" value="InterPro"/>
</dbReference>